<organism evidence="2">
    <name type="scientific">Pseudo-nitzschia australis</name>
    <dbReference type="NCBI Taxonomy" id="44445"/>
    <lineage>
        <taxon>Eukaryota</taxon>
        <taxon>Sar</taxon>
        <taxon>Stramenopiles</taxon>
        <taxon>Ochrophyta</taxon>
        <taxon>Bacillariophyta</taxon>
        <taxon>Bacillariophyceae</taxon>
        <taxon>Bacillariophycidae</taxon>
        <taxon>Bacillariales</taxon>
        <taxon>Bacillariaceae</taxon>
        <taxon>Pseudo-nitzschia</taxon>
    </lineage>
</organism>
<feature type="compositionally biased region" description="Polar residues" evidence="1">
    <location>
        <begin position="1"/>
        <end position="32"/>
    </location>
</feature>
<evidence type="ECO:0000313" key="2">
    <source>
        <dbReference type="EMBL" id="CAE0729714.1"/>
    </source>
</evidence>
<dbReference type="AlphaFoldDB" id="A0A7S4AXA7"/>
<feature type="region of interest" description="Disordered" evidence="1">
    <location>
        <begin position="1"/>
        <end position="39"/>
    </location>
</feature>
<evidence type="ECO:0000256" key="1">
    <source>
        <dbReference type="SAM" id="MobiDB-lite"/>
    </source>
</evidence>
<reference evidence="2" key="1">
    <citation type="submission" date="2021-01" db="EMBL/GenBank/DDBJ databases">
        <authorList>
            <person name="Corre E."/>
            <person name="Pelletier E."/>
            <person name="Niang G."/>
            <person name="Scheremetjew M."/>
            <person name="Finn R."/>
            <person name="Kale V."/>
            <person name="Holt S."/>
            <person name="Cochrane G."/>
            <person name="Meng A."/>
            <person name="Brown T."/>
            <person name="Cohen L."/>
        </authorList>
    </citation>
    <scope>NUCLEOTIDE SEQUENCE</scope>
    <source>
        <strain evidence="2">10249 10 AB</strain>
    </source>
</reference>
<protein>
    <submittedName>
        <fullName evidence="2">Uncharacterized protein</fullName>
    </submittedName>
</protein>
<feature type="region of interest" description="Disordered" evidence="1">
    <location>
        <begin position="116"/>
        <end position="137"/>
    </location>
</feature>
<name>A0A7S4AXA7_9STRA</name>
<proteinExistence type="predicted"/>
<gene>
    <name evidence="2" type="ORF">PAUS00366_LOCUS22499</name>
</gene>
<dbReference type="EMBL" id="HBIX01034433">
    <property type="protein sequence ID" value="CAE0729714.1"/>
    <property type="molecule type" value="Transcribed_RNA"/>
</dbReference>
<accession>A0A7S4AXA7</accession>
<sequence>MGSSNDEPSASTAPSPQDSSLSESAAATSNDANDGMVASLPQERPVVTIVVDSPRVPKCVAVATTKKKVFLAAVAITSSPRNDNHRPRDHDSHRIPIDKTTPALALKKITVKIDTQNDESSSLQAKNDPMKSNKNKKRYSSILSGIMSSKKKATNILVEREALRKHLGRGNFAKVDKI</sequence>